<evidence type="ECO:0000256" key="1">
    <source>
        <dbReference type="SAM" id="MobiDB-lite"/>
    </source>
</evidence>
<reference evidence="2 3" key="2">
    <citation type="journal article" date="2017" name="Front. Plant Sci.">
        <title>Gene Classification and Mining of Molecular Markers Useful in Red Clover (Trifolium pratense) Breeding.</title>
        <authorList>
            <person name="Istvanek J."/>
            <person name="Dluhosova J."/>
            <person name="Dluhos P."/>
            <person name="Patkova L."/>
            <person name="Nedelnik J."/>
            <person name="Repkova J."/>
        </authorList>
    </citation>
    <scope>NUCLEOTIDE SEQUENCE [LARGE SCALE GENOMIC DNA]</scope>
    <source>
        <strain evidence="3">cv. Tatra</strain>
        <tissue evidence="2">Young leaves</tissue>
    </source>
</reference>
<feature type="non-terminal residue" evidence="2">
    <location>
        <position position="38"/>
    </location>
</feature>
<gene>
    <name evidence="2" type="ORF">L195_g001662</name>
</gene>
<proteinExistence type="predicted"/>
<feature type="compositionally biased region" description="Basic and acidic residues" evidence="1">
    <location>
        <begin position="1"/>
        <end position="19"/>
    </location>
</feature>
<reference evidence="2 3" key="1">
    <citation type="journal article" date="2014" name="Am. J. Bot.">
        <title>Genome assembly and annotation for red clover (Trifolium pratense; Fabaceae).</title>
        <authorList>
            <person name="Istvanek J."/>
            <person name="Jaros M."/>
            <person name="Krenek A."/>
            <person name="Repkova J."/>
        </authorList>
    </citation>
    <scope>NUCLEOTIDE SEQUENCE [LARGE SCALE GENOMIC DNA]</scope>
    <source>
        <strain evidence="3">cv. Tatra</strain>
        <tissue evidence="2">Young leaves</tissue>
    </source>
</reference>
<accession>A0A2K3NQA3</accession>
<sequence>MEREVMKMEENGKSNRKELSATGFNHHPLPMVFSSSSS</sequence>
<dbReference type="Proteomes" id="UP000236291">
    <property type="component" value="Unassembled WGS sequence"/>
</dbReference>
<name>A0A2K3NQA3_TRIPR</name>
<dbReference type="EMBL" id="ASHM01000689">
    <property type="protein sequence ID" value="PNY05219.1"/>
    <property type="molecule type" value="Genomic_DNA"/>
</dbReference>
<evidence type="ECO:0000313" key="2">
    <source>
        <dbReference type="EMBL" id="PNY05219.1"/>
    </source>
</evidence>
<organism evidence="2 3">
    <name type="scientific">Trifolium pratense</name>
    <name type="common">Red clover</name>
    <dbReference type="NCBI Taxonomy" id="57577"/>
    <lineage>
        <taxon>Eukaryota</taxon>
        <taxon>Viridiplantae</taxon>
        <taxon>Streptophyta</taxon>
        <taxon>Embryophyta</taxon>
        <taxon>Tracheophyta</taxon>
        <taxon>Spermatophyta</taxon>
        <taxon>Magnoliopsida</taxon>
        <taxon>eudicotyledons</taxon>
        <taxon>Gunneridae</taxon>
        <taxon>Pentapetalae</taxon>
        <taxon>rosids</taxon>
        <taxon>fabids</taxon>
        <taxon>Fabales</taxon>
        <taxon>Fabaceae</taxon>
        <taxon>Papilionoideae</taxon>
        <taxon>50 kb inversion clade</taxon>
        <taxon>NPAAA clade</taxon>
        <taxon>Hologalegina</taxon>
        <taxon>IRL clade</taxon>
        <taxon>Trifolieae</taxon>
        <taxon>Trifolium</taxon>
    </lineage>
</organism>
<evidence type="ECO:0000313" key="3">
    <source>
        <dbReference type="Proteomes" id="UP000236291"/>
    </source>
</evidence>
<feature type="region of interest" description="Disordered" evidence="1">
    <location>
        <begin position="1"/>
        <end position="38"/>
    </location>
</feature>
<dbReference type="AlphaFoldDB" id="A0A2K3NQA3"/>
<comment type="caution">
    <text evidence="2">The sequence shown here is derived from an EMBL/GenBank/DDBJ whole genome shotgun (WGS) entry which is preliminary data.</text>
</comment>
<protein>
    <submittedName>
        <fullName evidence="2">Uncharacterized protein</fullName>
    </submittedName>
</protein>